<proteinExistence type="predicted"/>
<dbReference type="AlphaFoldDB" id="A0ABD2WKQ8"/>
<evidence type="ECO:0000313" key="2">
    <source>
        <dbReference type="EMBL" id="KAL3393453.1"/>
    </source>
</evidence>
<comment type="caution">
    <text evidence="2">The sequence shown here is derived from an EMBL/GenBank/DDBJ whole genome shotgun (WGS) entry which is preliminary data.</text>
</comment>
<organism evidence="2 3">
    <name type="scientific">Trichogramma kaykai</name>
    <dbReference type="NCBI Taxonomy" id="54128"/>
    <lineage>
        <taxon>Eukaryota</taxon>
        <taxon>Metazoa</taxon>
        <taxon>Ecdysozoa</taxon>
        <taxon>Arthropoda</taxon>
        <taxon>Hexapoda</taxon>
        <taxon>Insecta</taxon>
        <taxon>Pterygota</taxon>
        <taxon>Neoptera</taxon>
        <taxon>Endopterygota</taxon>
        <taxon>Hymenoptera</taxon>
        <taxon>Apocrita</taxon>
        <taxon>Proctotrupomorpha</taxon>
        <taxon>Chalcidoidea</taxon>
        <taxon>Trichogrammatidae</taxon>
        <taxon>Trichogramma</taxon>
    </lineage>
</organism>
<evidence type="ECO:0000256" key="1">
    <source>
        <dbReference type="SAM" id="MobiDB-lite"/>
    </source>
</evidence>
<keyword evidence="3" id="KW-1185">Reference proteome</keyword>
<sequence>MSEQGRLEEGSLEEGNPQNTVKNDTILRYSEGSLEEGISEEENSIVYIYIAMHSLALVAGWLSTRCDNSHLSRISVGISSSSHKLEI</sequence>
<protein>
    <submittedName>
        <fullName evidence="2">Uncharacterized protein</fullName>
    </submittedName>
</protein>
<accession>A0ABD2WKQ8</accession>
<feature type="region of interest" description="Disordered" evidence="1">
    <location>
        <begin position="1"/>
        <end position="24"/>
    </location>
</feature>
<reference evidence="2 3" key="1">
    <citation type="journal article" date="2024" name="bioRxiv">
        <title>A reference genome for Trichogramma kaykai: A tiny desert-dwelling parasitoid wasp with competing sex-ratio distorters.</title>
        <authorList>
            <person name="Culotta J."/>
            <person name="Lindsey A.R."/>
        </authorList>
    </citation>
    <scope>NUCLEOTIDE SEQUENCE [LARGE SCALE GENOMIC DNA]</scope>
    <source>
        <strain evidence="2 3">KSX58</strain>
    </source>
</reference>
<dbReference type="Proteomes" id="UP001627154">
    <property type="component" value="Unassembled WGS sequence"/>
</dbReference>
<dbReference type="EMBL" id="JBJJXI010000097">
    <property type="protein sequence ID" value="KAL3393453.1"/>
    <property type="molecule type" value="Genomic_DNA"/>
</dbReference>
<evidence type="ECO:0000313" key="3">
    <source>
        <dbReference type="Proteomes" id="UP001627154"/>
    </source>
</evidence>
<gene>
    <name evidence="2" type="ORF">TKK_012132</name>
</gene>
<name>A0ABD2WKQ8_9HYME</name>